<proteinExistence type="predicted"/>
<dbReference type="Proteomes" id="UP001159405">
    <property type="component" value="Unassembled WGS sequence"/>
</dbReference>
<protein>
    <submittedName>
        <fullName evidence="1">Uncharacterized protein</fullName>
    </submittedName>
</protein>
<name>A0ABN8NXG1_9CNID</name>
<evidence type="ECO:0000313" key="1">
    <source>
        <dbReference type="EMBL" id="CAH3125893.1"/>
    </source>
</evidence>
<keyword evidence="2" id="KW-1185">Reference proteome</keyword>
<dbReference type="EMBL" id="CALNXK010000041">
    <property type="protein sequence ID" value="CAH3125893.1"/>
    <property type="molecule type" value="Genomic_DNA"/>
</dbReference>
<organism evidence="1 2">
    <name type="scientific">Porites lobata</name>
    <dbReference type="NCBI Taxonomy" id="104759"/>
    <lineage>
        <taxon>Eukaryota</taxon>
        <taxon>Metazoa</taxon>
        <taxon>Cnidaria</taxon>
        <taxon>Anthozoa</taxon>
        <taxon>Hexacorallia</taxon>
        <taxon>Scleractinia</taxon>
        <taxon>Fungiina</taxon>
        <taxon>Poritidae</taxon>
        <taxon>Porites</taxon>
    </lineage>
</organism>
<feature type="non-terminal residue" evidence="1">
    <location>
        <position position="1"/>
    </location>
</feature>
<evidence type="ECO:0000313" key="2">
    <source>
        <dbReference type="Proteomes" id="UP001159405"/>
    </source>
</evidence>
<reference evidence="1 2" key="1">
    <citation type="submission" date="2022-05" db="EMBL/GenBank/DDBJ databases">
        <authorList>
            <consortium name="Genoscope - CEA"/>
            <person name="William W."/>
        </authorList>
    </citation>
    <scope>NUCLEOTIDE SEQUENCE [LARGE SCALE GENOMIC DNA]</scope>
</reference>
<comment type="caution">
    <text evidence="1">The sequence shown here is derived from an EMBL/GenBank/DDBJ whole genome shotgun (WGS) entry which is preliminary data.</text>
</comment>
<accession>A0ABN8NXG1</accession>
<gene>
    <name evidence="1" type="ORF">PLOB_00032053</name>
</gene>
<sequence length="154" mass="17165">LLTLIQRGNESIDFKQQRSCSAIPVYFRCKSAPIQIEMTRGVIYRPFKGRSGGISVEKELVGKLKALGELNRYFAAVTPEEARKFASLLSRVKPTENKEKPFPIIWGGYLSSAESRKLKTVSHDMNPESRNPDLLEESGSRNLIGMLGNAGRHG</sequence>